<proteinExistence type="predicted"/>
<dbReference type="InterPro" id="IPR002347">
    <property type="entry name" value="SDR_fam"/>
</dbReference>
<evidence type="ECO:0000313" key="1">
    <source>
        <dbReference type="EMBL" id="NOV01911.1"/>
    </source>
</evidence>
<protein>
    <submittedName>
        <fullName evidence="1">SDR family oxidoreductase</fullName>
    </submittedName>
</protein>
<dbReference type="Pfam" id="PF13561">
    <property type="entry name" value="adh_short_C2"/>
    <property type="match status" value="1"/>
</dbReference>
<dbReference type="SUPFAM" id="SSF51735">
    <property type="entry name" value="NAD(P)-binding Rossmann-fold domains"/>
    <property type="match status" value="1"/>
</dbReference>
<organism evidence="1 2">
    <name type="scientific">Paenibacillus planticolens</name>
    <dbReference type="NCBI Taxonomy" id="2654976"/>
    <lineage>
        <taxon>Bacteria</taxon>
        <taxon>Bacillati</taxon>
        <taxon>Bacillota</taxon>
        <taxon>Bacilli</taxon>
        <taxon>Bacillales</taxon>
        <taxon>Paenibacillaceae</taxon>
        <taxon>Paenibacillus</taxon>
    </lineage>
</organism>
<gene>
    <name evidence="1" type="ORF">GC097_17995</name>
</gene>
<comment type="caution">
    <text evidence="1">The sequence shown here is derived from an EMBL/GenBank/DDBJ whole genome shotgun (WGS) entry which is preliminary data.</text>
</comment>
<dbReference type="InterPro" id="IPR036291">
    <property type="entry name" value="NAD(P)-bd_dom_sf"/>
</dbReference>
<sequence length="66" mass="6981">MGAMKLLAESAGVTFEQILEENAKSTMLKRMPSLAEVAEMAVLMASDRARCITAAAVNVTCGAYVD</sequence>
<reference evidence="1 2" key="1">
    <citation type="submission" date="2019-10" db="EMBL/GenBank/DDBJ databases">
        <title>Description of Paenibacillus pedi sp. nov.</title>
        <authorList>
            <person name="Carlier A."/>
            <person name="Qi S."/>
        </authorList>
    </citation>
    <scope>NUCLEOTIDE SEQUENCE [LARGE SCALE GENOMIC DNA]</scope>
    <source>
        <strain evidence="1 2">LMG 31457</strain>
    </source>
</reference>
<dbReference type="RefSeq" id="WP_171684742.1">
    <property type="nucleotide sequence ID" value="NZ_WHNZ01000040.1"/>
</dbReference>
<dbReference type="EMBL" id="WHNZ01000040">
    <property type="protein sequence ID" value="NOV01911.1"/>
    <property type="molecule type" value="Genomic_DNA"/>
</dbReference>
<dbReference type="Gene3D" id="3.40.50.720">
    <property type="entry name" value="NAD(P)-binding Rossmann-like Domain"/>
    <property type="match status" value="1"/>
</dbReference>
<evidence type="ECO:0000313" key="2">
    <source>
        <dbReference type="Proteomes" id="UP000618579"/>
    </source>
</evidence>
<keyword evidence="2" id="KW-1185">Reference proteome</keyword>
<dbReference type="Proteomes" id="UP000618579">
    <property type="component" value="Unassembled WGS sequence"/>
</dbReference>
<name>A0ABX1ZPN5_9BACL</name>
<accession>A0ABX1ZPN5</accession>